<reference evidence="2" key="1">
    <citation type="submission" date="2022-10" db="EMBL/GenBank/DDBJ databases">
        <authorList>
            <person name="Hyden B.L."/>
            <person name="Feng K."/>
            <person name="Yates T."/>
            <person name="Jawdy S."/>
            <person name="Smart L.B."/>
            <person name="Muchero W."/>
        </authorList>
    </citation>
    <scope>NUCLEOTIDE SEQUENCE</scope>
    <source>
        <tissue evidence="2">Shoot tip</tissue>
    </source>
</reference>
<feature type="compositionally biased region" description="Basic and acidic residues" evidence="1">
    <location>
        <begin position="72"/>
        <end position="87"/>
    </location>
</feature>
<feature type="region of interest" description="Disordered" evidence="1">
    <location>
        <begin position="28"/>
        <end position="87"/>
    </location>
</feature>
<evidence type="ECO:0008006" key="4">
    <source>
        <dbReference type="Google" id="ProtNLM"/>
    </source>
</evidence>
<proteinExistence type="predicted"/>
<keyword evidence="3" id="KW-1185">Reference proteome</keyword>
<organism evidence="2 3">
    <name type="scientific">Salix suchowensis</name>
    <dbReference type="NCBI Taxonomy" id="1278906"/>
    <lineage>
        <taxon>Eukaryota</taxon>
        <taxon>Viridiplantae</taxon>
        <taxon>Streptophyta</taxon>
        <taxon>Embryophyta</taxon>
        <taxon>Tracheophyta</taxon>
        <taxon>Spermatophyta</taxon>
        <taxon>Magnoliopsida</taxon>
        <taxon>eudicotyledons</taxon>
        <taxon>Gunneridae</taxon>
        <taxon>Pentapetalae</taxon>
        <taxon>rosids</taxon>
        <taxon>fabids</taxon>
        <taxon>Malpighiales</taxon>
        <taxon>Salicaceae</taxon>
        <taxon>Saliceae</taxon>
        <taxon>Salix</taxon>
    </lineage>
</organism>
<protein>
    <recommendedName>
        <fullName evidence="4">Arabinogalactan 4</fullName>
    </recommendedName>
</protein>
<name>A0ABQ9BSU1_9ROSI</name>
<evidence type="ECO:0000256" key="1">
    <source>
        <dbReference type="SAM" id="MobiDB-lite"/>
    </source>
</evidence>
<accession>A0ABQ9BSU1</accession>
<reference evidence="2" key="2">
    <citation type="journal article" date="2023" name="Int. J. Mol. Sci.">
        <title>De Novo Assembly and Annotation of 11 Diverse Shrub Willow (Salix) Genomes Reveals Novel Gene Organization in Sex-Linked Regions.</title>
        <authorList>
            <person name="Hyden B."/>
            <person name="Feng K."/>
            <person name="Yates T.B."/>
            <person name="Jawdy S."/>
            <person name="Cereghino C."/>
            <person name="Smart L.B."/>
            <person name="Muchero W."/>
        </authorList>
    </citation>
    <scope>NUCLEOTIDE SEQUENCE</scope>
    <source>
        <tissue evidence="2">Shoot tip</tissue>
    </source>
</reference>
<gene>
    <name evidence="2" type="ORF">OIU77_024469</name>
</gene>
<feature type="compositionally biased region" description="Acidic residues" evidence="1">
    <location>
        <begin position="59"/>
        <end position="71"/>
    </location>
</feature>
<comment type="caution">
    <text evidence="2">The sequence shown here is derived from an EMBL/GenBank/DDBJ whole genome shotgun (WGS) entry which is preliminary data.</text>
</comment>
<dbReference type="EMBL" id="JAPFFI010000006">
    <property type="protein sequence ID" value="KAJ6390252.1"/>
    <property type="molecule type" value="Genomic_DNA"/>
</dbReference>
<evidence type="ECO:0000313" key="2">
    <source>
        <dbReference type="EMBL" id="KAJ6390252.1"/>
    </source>
</evidence>
<sequence length="87" mass="9311">MATVEVVSAQNVLVEEKIEQPIKFETTTEEAVNAAPEAVTEEPKEAAASEEPMAPEPEAPAEAEAETEEVVEETKIVAEEASSAREN</sequence>
<dbReference type="Proteomes" id="UP001141253">
    <property type="component" value="Chromosome 2"/>
</dbReference>
<evidence type="ECO:0000313" key="3">
    <source>
        <dbReference type="Proteomes" id="UP001141253"/>
    </source>
</evidence>